<dbReference type="InterPro" id="IPR036637">
    <property type="entry name" value="Phosphohistidine_dom_sf"/>
</dbReference>
<keyword evidence="18" id="KW-0670">Pyruvate</keyword>
<evidence type="ECO:0000256" key="12">
    <source>
        <dbReference type="ARBA" id="ARBA00022842"/>
    </source>
</evidence>
<evidence type="ECO:0000313" key="19">
    <source>
        <dbReference type="Proteomes" id="UP000503840"/>
    </source>
</evidence>
<dbReference type="RefSeq" id="WP_174406515.1">
    <property type="nucleotide sequence ID" value="NZ_BLVO01000016.1"/>
</dbReference>
<keyword evidence="19" id="KW-1185">Reference proteome</keyword>
<evidence type="ECO:0000256" key="2">
    <source>
        <dbReference type="ARBA" id="ARBA00002988"/>
    </source>
</evidence>
<evidence type="ECO:0000256" key="7">
    <source>
        <dbReference type="ARBA" id="ARBA00022679"/>
    </source>
</evidence>
<accession>A0A7J0BMG0</accession>
<dbReference type="InterPro" id="IPR013815">
    <property type="entry name" value="ATP_grasp_subdomain_1"/>
</dbReference>
<dbReference type="Gene3D" id="3.50.30.10">
    <property type="entry name" value="Phosphohistidine domain"/>
    <property type="match status" value="1"/>
</dbReference>
<comment type="caution">
    <text evidence="18">The sequence shown here is derived from an EMBL/GenBank/DDBJ whole genome shotgun (WGS) entry which is preliminary data.</text>
</comment>
<evidence type="ECO:0000256" key="1">
    <source>
        <dbReference type="ARBA" id="ARBA00001946"/>
    </source>
</evidence>
<evidence type="ECO:0000256" key="13">
    <source>
        <dbReference type="ARBA" id="ARBA00033470"/>
    </source>
</evidence>
<feature type="domain" description="PEP-utilising enzyme mobile" evidence="16">
    <location>
        <begin position="510"/>
        <end position="577"/>
    </location>
</feature>
<evidence type="ECO:0000256" key="9">
    <source>
        <dbReference type="ARBA" id="ARBA00022741"/>
    </source>
</evidence>
<comment type="cofactor">
    <cofactor evidence="1">
        <name>Mg(2+)</name>
        <dbReference type="ChEBI" id="CHEBI:18420"/>
    </cofactor>
</comment>
<evidence type="ECO:0000256" key="11">
    <source>
        <dbReference type="ARBA" id="ARBA00022840"/>
    </source>
</evidence>
<comment type="similarity">
    <text evidence="4">Belongs to the PEP-utilizing enzyme family.</text>
</comment>
<reference evidence="18 19" key="1">
    <citation type="submission" date="2020-05" db="EMBL/GenBank/DDBJ databases">
        <title>Draft genome sequence of Desulfovibrio sp. strain HN2T.</title>
        <authorList>
            <person name="Ueno A."/>
            <person name="Tamazawa S."/>
            <person name="Tamamura S."/>
            <person name="Murakami T."/>
            <person name="Kiyama T."/>
            <person name="Inomata H."/>
            <person name="Amano Y."/>
            <person name="Miyakawa K."/>
            <person name="Tamaki H."/>
            <person name="Naganuma T."/>
            <person name="Kaneko K."/>
        </authorList>
    </citation>
    <scope>NUCLEOTIDE SEQUENCE [LARGE SCALE GENOMIC DNA]</scope>
    <source>
        <strain evidence="18 19">HN2</strain>
    </source>
</reference>
<keyword evidence="11" id="KW-0067">ATP-binding</keyword>
<organism evidence="18 19">
    <name type="scientific">Desulfovibrio subterraneus</name>
    <dbReference type="NCBI Taxonomy" id="2718620"/>
    <lineage>
        <taxon>Bacteria</taxon>
        <taxon>Pseudomonadati</taxon>
        <taxon>Thermodesulfobacteriota</taxon>
        <taxon>Desulfovibrionia</taxon>
        <taxon>Desulfovibrionales</taxon>
        <taxon>Desulfovibrionaceae</taxon>
        <taxon>Desulfovibrio</taxon>
    </lineage>
</organism>
<dbReference type="Pfam" id="PF01326">
    <property type="entry name" value="PPDK_N"/>
    <property type="match status" value="1"/>
</dbReference>
<evidence type="ECO:0000256" key="6">
    <source>
        <dbReference type="ARBA" id="ARBA00021623"/>
    </source>
</evidence>
<evidence type="ECO:0000256" key="14">
    <source>
        <dbReference type="ARBA" id="ARBA00047700"/>
    </source>
</evidence>
<keyword evidence="12" id="KW-0460">Magnesium</keyword>
<comment type="function">
    <text evidence="2">Catalyzes the phosphorylation of pyruvate to phosphoenolpyruvate.</text>
</comment>
<keyword evidence="10 18" id="KW-0418">Kinase</keyword>
<dbReference type="GO" id="GO:0005524">
    <property type="term" value="F:ATP binding"/>
    <property type="evidence" value="ECO:0007669"/>
    <property type="project" value="UniProtKB-KW"/>
</dbReference>
<dbReference type="InterPro" id="IPR006319">
    <property type="entry name" value="PEP_synth"/>
</dbReference>
<protein>
    <recommendedName>
        <fullName evidence="6">Phosphoenolpyruvate synthase</fullName>
        <ecNumber evidence="5">2.7.9.2</ecNumber>
    </recommendedName>
    <alternativeName>
        <fullName evidence="13">Pyruvate, water dikinase</fullName>
    </alternativeName>
</protein>
<evidence type="ECO:0000256" key="15">
    <source>
        <dbReference type="SAM" id="MobiDB-lite"/>
    </source>
</evidence>
<feature type="compositionally biased region" description="Low complexity" evidence="15">
    <location>
        <begin position="925"/>
        <end position="940"/>
    </location>
</feature>
<dbReference type="Proteomes" id="UP000503840">
    <property type="component" value="Unassembled WGS sequence"/>
</dbReference>
<keyword evidence="8" id="KW-0479">Metal-binding</keyword>
<name>A0A7J0BMG0_9BACT</name>
<dbReference type="Gene3D" id="3.30.470.20">
    <property type="entry name" value="ATP-grasp fold, B domain"/>
    <property type="match status" value="1"/>
</dbReference>
<evidence type="ECO:0000256" key="8">
    <source>
        <dbReference type="ARBA" id="ARBA00022723"/>
    </source>
</evidence>
<evidence type="ECO:0000259" key="16">
    <source>
        <dbReference type="Pfam" id="PF00391"/>
    </source>
</evidence>
<evidence type="ECO:0000259" key="17">
    <source>
        <dbReference type="Pfam" id="PF01326"/>
    </source>
</evidence>
<comment type="pathway">
    <text evidence="3">Carbohydrate biosynthesis; gluconeogenesis.</text>
</comment>
<dbReference type="PANTHER" id="PTHR43030:SF1">
    <property type="entry name" value="PHOSPHOENOLPYRUVATE SYNTHASE"/>
    <property type="match status" value="1"/>
</dbReference>
<dbReference type="InterPro" id="IPR008279">
    <property type="entry name" value="PEP-util_enz_mobile_dom"/>
</dbReference>
<dbReference type="UniPathway" id="UPA00138"/>
<feature type="region of interest" description="Disordered" evidence="15">
    <location>
        <begin position="910"/>
        <end position="946"/>
    </location>
</feature>
<evidence type="ECO:0000256" key="5">
    <source>
        <dbReference type="ARBA" id="ARBA00011996"/>
    </source>
</evidence>
<keyword evidence="7" id="KW-0808">Transferase</keyword>
<dbReference type="GO" id="GO:0046872">
    <property type="term" value="F:metal ion binding"/>
    <property type="evidence" value="ECO:0007669"/>
    <property type="project" value="UniProtKB-KW"/>
</dbReference>
<dbReference type="SUPFAM" id="SSF52009">
    <property type="entry name" value="Phosphohistidine domain"/>
    <property type="match status" value="1"/>
</dbReference>
<gene>
    <name evidence="18" type="ORF">DSM101010T_32310</name>
</gene>
<dbReference type="GO" id="GO:0008986">
    <property type="term" value="F:pyruvate, water dikinase activity"/>
    <property type="evidence" value="ECO:0007669"/>
    <property type="project" value="UniProtKB-EC"/>
</dbReference>
<dbReference type="AlphaFoldDB" id="A0A7J0BMG0"/>
<sequence length="946" mass="101698">MISPFKAVQAFFAARKHRHEERALTALKARYHAFRIFLENNGQALELIVAADNALHHGEQETLQHTTDRLISVTGELVDGLNLLSGEAHTGLYTLHGKMGTTVRERMQALITRKAVPQYCITFDALDPSLHPLAGTKAANLAQLHRMRLPVPDGFVCTTRCCRDFLASGDMAANIRTLLREVERGELDVPSAASLIGDVVKKSPLPHALKQAMHTAFDELAQLSHAAAPHAGFAVSVRSSGVAEDRPDHSFAGQFTSVLNVTSADALCDAYKEVIASGFSARAIAYRLNAGLSPADFDLAVLCQRMVAARCAGVLMTRNPAQPETGRLLISAAPGLGTLAVGGSAPVDLYHPWRSDSEEPAAISLLSGEERQTALLMDKAEIAHKTIREVSLPDGGVAVESVPPEEADAPLLTPATLQRLVMFGEMIENIEGTAQDVEWAVSHDGEVHILQARPLRLTSRSGILLPAPVVGPPLATGICASAGKTAGRVRIARNAAELQMLEAETNGYPRILVLPQALVDAARHLQRYAGVIIDSGNPTDHLSCIAREYGIPLVTAVRNGCTVLQPDQWIVLDADNGLVHAAPEHLWMEFSRSGQTTPQPDTPEAGPPESAGTPTRSGSTDMPGERHALWEMLVPLNLTEAYGGTFSWQECRSMHDLVRYTHEMAVLAMFDAGDTVMEEAGGLLRPLDLGIPFHFLVIDLGGATRRQKQAGGASLLRRAIRNPLQRDDVLSAPLAALCEGLLTPGLSWHADPDPEAISGIMSRTMLDARSARPAGSFNYALAARDYLNLNARVEFHFAMLDAVCGGDAQANYIRFRFKGGGAGPERGHRRAMFLRHVLEGNGFVTTVVGDLITASLTGASRDVVRERMIMLGRLLGYSRFLDGTMKNDDTPLLLAEHFLQGHYDSRLALENDTDSEPDDTVGKTAGNDADNSAANGADSGTENGVA</sequence>
<dbReference type="SUPFAM" id="SSF56059">
    <property type="entry name" value="Glutathione synthetase ATP-binding domain-like"/>
    <property type="match status" value="1"/>
</dbReference>
<evidence type="ECO:0000256" key="3">
    <source>
        <dbReference type="ARBA" id="ARBA00004742"/>
    </source>
</evidence>
<proteinExistence type="inferred from homology"/>
<dbReference type="GO" id="GO:0006094">
    <property type="term" value="P:gluconeogenesis"/>
    <property type="evidence" value="ECO:0007669"/>
    <property type="project" value="UniProtKB-UniPathway"/>
</dbReference>
<keyword evidence="9" id="KW-0547">Nucleotide-binding</keyword>
<dbReference type="InterPro" id="IPR002192">
    <property type="entry name" value="PPDK_AMP/ATP-bd"/>
</dbReference>
<evidence type="ECO:0000256" key="4">
    <source>
        <dbReference type="ARBA" id="ARBA00007837"/>
    </source>
</evidence>
<dbReference type="PANTHER" id="PTHR43030">
    <property type="entry name" value="PHOSPHOENOLPYRUVATE SYNTHASE"/>
    <property type="match status" value="1"/>
</dbReference>
<feature type="region of interest" description="Disordered" evidence="15">
    <location>
        <begin position="592"/>
        <end position="623"/>
    </location>
</feature>
<dbReference type="Pfam" id="PF00391">
    <property type="entry name" value="PEP-utilizers"/>
    <property type="match status" value="1"/>
</dbReference>
<evidence type="ECO:0000256" key="10">
    <source>
        <dbReference type="ARBA" id="ARBA00022777"/>
    </source>
</evidence>
<dbReference type="Gene3D" id="3.30.1490.20">
    <property type="entry name" value="ATP-grasp fold, A domain"/>
    <property type="match status" value="1"/>
</dbReference>
<dbReference type="EMBL" id="BLVO01000016">
    <property type="protein sequence ID" value="GFM34866.1"/>
    <property type="molecule type" value="Genomic_DNA"/>
</dbReference>
<feature type="domain" description="Pyruvate phosphate dikinase AMP/ATP-binding" evidence="17">
    <location>
        <begin position="132"/>
        <end position="460"/>
    </location>
</feature>
<comment type="catalytic activity">
    <reaction evidence="14">
        <text>pyruvate + ATP + H2O = phosphoenolpyruvate + AMP + phosphate + 2 H(+)</text>
        <dbReference type="Rhea" id="RHEA:11364"/>
        <dbReference type="ChEBI" id="CHEBI:15361"/>
        <dbReference type="ChEBI" id="CHEBI:15377"/>
        <dbReference type="ChEBI" id="CHEBI:15378"/>
        <dbReference type="ChEBI" id="CHEBI:30616"/>
        <dbReference type="ChEBI" id="CHEBI:43474"/>
        <dbReference type="ChEBI" id="CHEBI:58702"/>
        <dbReference type="ChEBI" id="CHEBI:456215"/>
        <dbReference type="EC" id="2.7.9.2"/>
    </reaction>
</comment>
<evidence type="ECO:0000313" key="18">
    <source>
        <dbReference type="EMBL" id="GFM34866.1"/>
    </source>
</evidence>
<dbReference type="EC" id="2.7.9.2" evidence="5"/>